<dbReference type="KEGG" id="cgh:CGC50_01695"/>
<evidence type="ECO:0000256" key="3">
    <source>
        <dbReference type="ARBA" id="ARBA00022722"/>
    </source>
</evidence>
<gene>
    <name evidence="7" type="primary">rnpA</name>
    <name evidence="8" type="ORF">CGC50_01695</name>
    <name evidence="9" type="ORF">VJJ49_02715</name>
</gene>
<evidence type="ECO:0000313" key="9">
    <source>
        <dbReference type="EMBL" id="MEB3039607.1"/>
    </source>
</evidence>
<dbReference type="GO" id="GO:0030677">
    <property type="term" value="C:ribonuclease P complex"/>
    <property type="evidence" value="ECO:0007669"/>
    <property type="project" value="TreeGrafter"/>
</dbReference>
<evidence type="ECO:0000256" key="1">
    <source>
        <dbReference type="ARBA" id="ARBA00002663"/>
    </source>
</evidence>
<keyword evidence="6 7" id="KW-0694">RNA-binding</keyword>
<evidence type="ECO:0000313" key="8">
    <source>
        <dbReference type="EMBL" id="ATA85980.1"/>
    </source>
</evidence>
<dbReference type="InterPro" id="IPR020539">
    <property type="entry name" value="RNase_P_CS"/>
</dbReference>
<comment type="function">
    <text evidence="1 7">RNaseP catalyzes the removal of the 5'-leader sequence from pre-tRNA to produce the mature 5'-terminus. It can also cleave other RNA substrates such as 4.5S RNA. The protein component plays an auxiliary but essential role in vivo by binding to the 5'-leader sequence and broadening the substrate specificity of the ribozyme.</text>
</comment>
<dbReference type="GO" id="GO:0004526">
    <property type="term" value="F:ribonuclease P activity"/>
    <property type="evidence" value="ECO:0007669"/>
    <property type="project" value="UniProtKB-UniRule"/>
</dbReference>
<dbReference type="RefSeq" id="WP_002668400.1">
    <property type="nucleotide sequence ID" value="NZ_JAYKBV010000003.1"/>
</dbReference>
<comment type="catalytic activity">
    <reaction evidence="7">
        <text>Endonucleolytic cleavage of RNA, removing 5'-extranucleotides from tRNA precursor.</text>
        <dbReference type="EC" id="3.1.26.5"/>
    </reaction>
</comment>
<reference evidence="10" key="2">
    <citation type="submission" date="2017-06" db="EMBL/GenBank/DDBJ databases">
        <title>Capnocytophaga spp. assemblies.</title>
        <authorList>
            <person name="Gulvik C.A."/>
        </authorList>
    </citation>
    <scope>NUCLEOTIDE SEQUENCE [LARGE SCALE GENOMIC DNA]</scope>
    <source>
        <strain evidence="10">H1496</strain>
    </source>
</reference>
<dbReference type="OrthoDB" id="1524972at2"/>
<dbReference type="InterPro" id="IPR014721">
    <property type="entry name" value="Ribsml_uS5_D2-typ_fold_subgr"/>
</dbReference>
<evidence type="ECO:0000256" key="5">
    <source>
        <dbReference type="ARBA" id="ARBA00022801"/>
    </source>
</evidence>
<dbReference type="InterPro" id="IPR000100">
    <property type="entry name" value="RNase_P"/>
</dbReference>
<dbReference type="PANTHER" id="PTHR33992:SF1">
    <property type="entry name" value="RIBONUCLEASE P PROTEIN COMPONENT"/>
    <property type="match status" value="1"/>
</dbReference>
<dbReference type="Proteomes" id="UP001324270">
    <property type="component" value="Unassembled WGS sequence"/>
</dbReference>
<protein>
    <recommendedName>
        <fullName evidence="7">Ribonuclease P protein component</fullName>
        <shortName evidence="7">RNase P protein</shortName>
        <shortName evidence="7">RNaseP protein</shortName>
        <ecNumber evidence="7">3.1.26.5</ecNumber>
    </recommendedName>
    <alternativeName>
        <fullName evidence="7">Protein C5</fullName>
    </alternativeName>
</protein>
<dbReference type="HAMAP" id="MF_00227">
    <property type="entry name" value="RNase_P"/>
    <property type="match status" value="1"/>
</dbReference>
<evidence type="ECO:0000256" key="7">
    <source>
        <dbReference type="HAMAP-Rule" id="MF_00227"/>
    </source>
</evidence>
<evidence type="ECO:0000256" key="4">
    <source>
        <dbReference type="ARBA" id="ARBA00022759"/>
    </source>
</evidence>
<organism evidence="8 10">
    <name type="scientific">Capnocytophaga gingivalis</name>
    <dbReference type="NCBI Taxonomy" id="1017"/>
    <lineage>
        <taxon>Bacteria</taxon>
        <taxon>Pseudomonadati</taxon>
        <taxon>Bacteroidota</taxon>
        <taxon>Flavobacteriia</taxon>
        <taxon>Flavobacteriales</taxon>
        <taxon>Flavobacteriaceae</taxon>
        <taxon>Capnocytophaga</taxon>
    </lineage>
</organism>
<name>A0A250FLH7_9FLAO</name>
<evidence type="ECO:0000256" key="6">
    <source>
        <dbReference type="ARBA" id="ARBA00022884"/>
    </source>
</evidence>
<evidence type="ECO:0000313" key="10">
    <source>
        <dbReference type="Proteomes" id="UP000217250"/>
    </source>
</evidence>
<dbReference type="EC" id="3.1.26.5" evidence="7"/>
<dbReference type="EMBL" id="JAYKBV010000003">
    <property type="protein sequence ID" value="MEB3039607.1"/>
    <property type="molecule type" value="Genomic_DNA"/>
</dbReference>
<keyword evidence="3 7" id="KW-0540">Nuclease</keyword>
<dbReference type="Proteomes" id="UP000217250">
    <property type="component" value="Chromosome"/>
</dbReference>
<comment type="subunit">
    <text evidence="7">Consists of a catalytic RNA component (M1 or rnpB) and a protein subunit.</text>
</comment>
<evidence type="ECO:0000256" key="2">
    <source>
        <dbReference type="ARBA" id="ARBA00022694"/>
    </source>
</evidence>
<comment type="similarity">
    <text evidence="7">Belongs to the RnpA family.</text>
</comment>
<accession>A0A250FLH7</accession>
<dbReference type="Gene3D" id="3.30.230.10">
    <property type="match status" value="1"/>
</dbReference>
<keyword evidence="4 7" id="KW-0255">Endonuclease</keyword>
<dbReference type="AlphaFoldDB" id="A0A250FLH7"/>
<proteinExistence type="inferred from homology"/>
<reference evidence="8" key="1">
    <citation type="journal article" date="2017" name="Genome Announc.">
        <title>Twelve Complete Reference Genomes of Clinical Isolates in the Capnocytophaga Genus.</title>
        <authorList>
            <person name="Villarma A."/>
            <person name="Gulvik C.A."/>
            <person name="Rowe L.A."/>
            <person name="Sheth M."/>
            <person name="Juieng P."/>
            <person name="Nicholson A.C."/>
            <person name="Loparev V.N."/>
            <person name="McQuiston J.R."/>
        </authorList>
    </citation>
    <scope>NUCLEOTIDE SEQUENCE</scope>
    <source>
        <strain evidence="8">H1496</strain>
    </source>
</reference>
<keyword evidence="2 7" id="KW-0819">tRNA processing</keyword>
<dbReference type="OMA" id="VDRNYFK"/>
<keyword evidence="11" id="KW-1185">Reference proteome</keyword>
<dbReference type="GO" id="GO:0001682">
    <property type="term" value="P:tRNA 5'-leader removal"/>
    <property type="evidence" value="ECO:0007669"/>
    <property type="project" value="UniProtKB-UniRule"/>
</dbReference>
<dbReference type="SUPFAM" id="SSF54211">
    <property type="entry name" value="Ribosomal protein S5 domain 2-like"/>
    <property type="match status" value="1"/>
</dbReference>
<dbReference type="EMBL" id="CP022386">
    <property type="protein sequence ID" value="ATA85980.1"/>
    <property type="molecule type" value="Genomic_DNA"/>
</dbReference>
<dbReference type="PROSITE" id="PS00648">
    <property type="entry name" value="RIBONUCLEASE_P"/>
    <property type="match status" value="1"/>
</dbReference>
<dbReference type="InterPro" id="IPR020568">
    <property type="entry name" value="Ribosomal_Su5_D2-typ_SF"/>
</dbReference>
<sequence>MVSLKEKRNTFPKAERLCNYHRVNKLFREAKVLKKYPLKLLYTPIEGSTQPTQLLISVPKRLMKKAVDRNRMKRLIRESYRHQKSLLSTERTYSLALLYMSKEELSYREIYALVGELLKELSTQD</sequence>
<dbReference type="GO" id="GO:0042781">
    <property type="term" value="F:3'-tRNA processing endoribonuclease activity"/>
    <property type="evidence" value="ECO:0007669"/>
    <property type="project" value="TreeGrafter"/>
</dbReference>
<dbReference type="PANTHER" id="PTHR33992">
    <property type="entry name" value="RIBONUCLEASE P PROTEIN COMPONENT"/>
    <property type="match status" value="1"/>
</dbReference>
<reference evidence="9 11" key="3">
    <citation type="submission" date="2023-12" db="EMBL/GenBank/DDBJ databases">
        <title>Genomic sequences of Capnocytophaga and Parvimonas strains.</title>
        <authorList>
            <person name="Watt R.M."/>
            <person name="Wang M."/>
            <person name="Yang T."/>
            <person name="Tong W.M."/>
        </authorList>
    </citation>
    <scope>NUCLEOTIDE SEQUENCE [LARGE SCALE GENOMIC DNA]</scope>
    <source>
        <strain evidence="9 11">CCUG 13156</strain>
    </source>
</reference>
<evidence type="ECO:0000313" key="11">
    <source>
        <dbReference type="Proteomes" id="UP001324270"/>
    </source>
</evidence>
<keyword evidence="5 7" id="KW-0378">Hydrolase</keyword>
<dbReference type="Pfam" id="PF00825">
    <property type="entry name" value="Ribonuclease_P"/>
    <property type="match status" value="1"/>
</dbReference>
<dbReference type="GO" id="GO:0000049">
    <property type="term" value="F:tRNA binding"/>
    <property type="evidence" value="ECO:0007669"/>
    <property type="project" value="UniProtKB-UniRule"/>
</dbReference>